<dbReference type="AlphaFoldDB" id="A0A6C0KQZ9"/>
<name>A0A6C0KQZ9_9ZZZZ</name>
<dbReference type="EMBL" id="MN740945">
    <property type="protein sequence ID" value="QHU19147.1"/>
    <property type="molecule type" value="Genomic_DNA"/>
</dbReference>
<organism evidence="1">
    <name type="scientific">viral metagenome</name>
    <dbReference type="NCBI Taxonomy" id="1070528"/>
    <lineage>
        <taxon>unclassified sequences</taxon>
        <taxon>metagenomes</taxon>
        <taxon>organismal metagenomes</taxon>
    </lineage>
</organism>
<proteinExistence type="predicted"/>
<evidence type="ECO:0000313" key="1">
    <source>
        <dbReference type="EMBL" id="QHU19147.1"/>
    </source>
</evidence>
<protein>
    <submittedName>
        <fullName evidence="1">Uncharacterized protein</fullName>
    </submittedName>
</protein>
<accession>A0A6C0KQZ9</accession>
<reference evidence="1" key="1">
    <citation type="journal article" date="2020" name="Nature">
        <title>Giant virus diversity and host interactions through global metagenomics.</title>
        <authorList>
            <person name="Schulz F."/>
            <person name="Roux S."/>
            <person name="Paez-Espino D."/>
            <person name="Jungbluth S."/>
            <person name="Walsh D.A."/>
            <person name="Denef V.J."/>
            <person name="McMahon K.D."/>
            <person name="Konstantinidis K.T."/>
            <person name="Eloe-Fadrosh E.A."/>
            <person name="Kyrpides N.C."/>
            <person name="Woyke T."/>
        </authorList>
    </citation>
    <scope>NUCLEOTIDE SEQUENCE</scope>
    <source>
        <strain evidence="1">GVMAG-S-3300013014-104</strain>
    </source>
</reference>
<sequence length="105" mass="11946">MTLFNFDEVTFGLGIKDILTKIVGAGDDKFLRREEIDRISADLVNLVRRSKDINQLYTEVYAVVLDAVIRHLPPGFGENLSTNVEKLQQIVDCLNQYITNIFSNL</sequence>